<dbReference type="HOGENOM" id="CLU_1853840_0_0_11"/>
<comment type="caution">
    <text evidence="1">The sequence shown here is derived from an EMBL/GenBank/DDBJ whole genome shotgun (WGS) entry which is preliminary data.</text>
</comment>
<gene>
    <name evidence="1" type="ORF">HMPREF9336_04249</name>
</gene>
<name>U1M1Y3_SEGRC</name>
<reference evidence="1 2" key="1">
    <citation type="journal article" date="2011" name="Stand. Genomic Sci.">
        <title>High quality draft genome sequence of Segniliparus rugosus CDC 945(T)= (ATCC BAA-974(T)).</title>
        <authorList>
            <person name="Earl A.M."/>
            <person name="Desjardins C.A."/>
            <person name="Fitzgerald M.G."/>
            <person name="Arachchi H.M."/>
            <person name="Zeng Q."/>
            <person name="Mehta T."/>
            <person name="Griggs A."/>
            <person name="Birren B.W."/>
            <person name="Toney N.C."/>
            <person name="Carr J."/>
            <person name="Posey J."/>
            <person name="Butler W.R."/>
        </authorList>
    </citation>
    <scope>NUCLEOTIDE SEQUENCE [LARGE SCALE GENOMIC DNA]</scope>
    <source>
        <strain evidence="2">ATCC BAA-974 / DSM 45345 / CCUG 50838 / CIP 108380 / JCM 13579 / CDC 945</strain>
    </source>
</reference>
<protein>
    <submittedName>
        <fullName evidence="1">Uncharacterized protein</fullName>
    </submittedName>
</protein>
<dbReference type="STRING" id="679197.HMPREF9336_04249"/>
<proteinExistence type="predicted"/>
<keyword evidence="2" id="KW-1185">Reference proteome</keyword>
<dbReference type="EMBL" id="ACZI02000003">
    <property type="protein sequence ID" value="ERG69105.1"/>
    <property type="molecule type" value="Genomic_DNA"/>
</dbReference>
<dbReference type="RefSeq" id="WP_021030480.1">
    <property type="nucleotide sequence ID" value="NZ_KI391954.1"/>
</dbReference>
<accession>U1M1Y3</accession>
<dbReference type="InterPro" id="IPR053737">
    <property type="entry name" value="Type_II_TA_Toxin"/>
</dbReference>
<dbReference type="Gene3D" id="1.20.120.1870">
    <property type="entry name" value="Fic/DOC protein, Fido domain"/>
    <property type="match status" value="1"/>
</dbReference>
<evidence type="ECO:0000313" key="1">
    <source>
        <dbReference type="EMBL" id="ERG69105.1"/>
    </source>
</evidence>
<dbReference type="AlphaFoldDB" id="U1M1Y3"/>
<evidence type="ECO:0000313" key="2">
    <source>
        <dbReference type="Proteomes" id="UP000004816"/>
    </source>
</evidence>
<dbReference type="Proteomes" id="UP000004816">
    <property type="component" value="Unassembled WGS sequence"/>
</dbReference>
<sequence>MTAVPTPRPLRRLSCDDVAAGLMYTGGGHWSSREEDASVEAALVEARPGMAGDVFDAAGALLAALARAEYDRPDAKRAAFVGTCVFLHMNRRPAPAGLDQDAAYELVTAASERRIGALEAAERLRGLWLGGDGAEETR</sequence>
<organism evidence="1 2">
    <name type="scientific">Segniliparus rugosus (strain ATCC BAA-974 / DSM 45345 / CCUG 50838 / CIP 108380 / JCM 13579 / CDC 945)</name>
    <dbReference type="NCBI Taxonomy" id="679197"/>
    <lineage>
        <taxon>Bacteria</taxon>
        <taxon>Bacillati</taxon>
        <taxon>Actinomycetota</taxon>
        <taxon>Actinomycetes</taxon>
        <taxon>Mycobacteriales</taxon>
        <taxon>Segniliparaceae</taxon>
        <taxon>Segniliparus</taxon>
    </lineage>
</organism>